<organism evidence="1 2">
    <name type="scientific">Pectobacterium brasiliense</name>
    <dbReference type="NCBI Taxonomy" id="180957"/>
    <lineage>
        <taxon>Bacteria</taxon>
        <taxon>Pseudomonadati</taxon>
        <taxon>Pseudomonadota</taxon>
        <taxon>Gammaproteobacteria</taxon>
        <taxon>Enterobacterales</taxon>
        <taxon>Pectobacteriaceae</taxon>
        <taxon>Pectobacterium</taxon>
    </lineage>
</organism>
<proteinExistence type="predicted"/>
<comment type="caution">
    <text evidence="1">The sequence shown here is derived from an EMBL/GenBank/DDBJ whole genome shotgun (WGS) entry which is preliminary data.</text>
</comment>
<evidence type="ECO:0000313" key="2">
    <source>
        <dbReference type="Proteomes" id="UP000029435"/>
    </source>
</evidence>
<gene>
    <name evidence="1" type="ORF">KU74_22275</name>
</gene>
<name>A0A0M2EVA8_9GAMM</name>
<protein>
    <submittedName>
        <fullName evidence="1">Uncharacterized protein</fullName>
    </submittedName>
</protein>
<dbReference type="EMBL" id="JQOD01000026">
    <property type="protein sequence ID" value="KGA28854.1"/>
    <property type="molecule type" value="Genomic_DNA"/>
</dbReference>
<dbReference type="OrthoDB" id="7069244at2"/>
<evidence type="ECO:0000313" key="1">
    <source>
        <dbReference type="EMBL" id="KGA28854.1"/>
    </source>
</evidence>
<dbReference type="AlphaFoldDB" id="A0A0M2EVA8"/>
<dbReference type="Proteomes" id="UP000029435">
    <property type="component" value="Unassembled WGS sequence"/>
</dbReference>
<reference evidence="1 2" key="1">
    <citation type="submission" date="2014-08" db="EMBL/GenBank/DDBJ databases">
        <title>Genome sequences of NCPPB Pectobacterium isolates.</title>
        <authorList>
            <person name="Glover R.H."/>
            <person name="Sapp M."/>
            <person name="Elphinstone J."/>
        </authorList>
    </citation>
    <scope>NUCLEOTIDE SEQUENCE [LARGE SCALE GENOMIC DNA]</scope>
    <source>
        <strain evidence="1 2">LMG 21372</strain>
    </source>
</reference>
<sequence length="500" mass="57318">MIGQTFSELQVEHMLAQQKLTFDKNGLKVLLLDKGYLLQRSVLGGRVIGGGVALQVQEYIYHHYLSDEQKKEIYSSGYEIGSPLPIPDTSEKVYYDYLAQTYGGIDVADLVKQIKRNITELTGTPFKIFLQKDRNLALKVVTLFYRICRIYRPQLFRLLKEESIDKANFEFRSAFPQLHGQTEENSAVLAEILAHLTFSMPKSYAEQAWCILTDLALTGEAMAVYVKSEIEGEQFQPGRYSRHNISAALKECLKKQTVEPVVDPDRLDFLLYASLVLREYSERKKSNHLVMQAVYKNPLQLRTLRCAKIPSFSDKDVITFLTGKEVTRIKPSLEKQAGFVELIVRHYTRDITEPLPSMNKQIIKALILHDEKLGVHIPSAITGTGNVQTSVTSILKDAERYTRRDSEGNYPNLRRYPEALLLYWDMRYHMAVKALMSKQVEDGFKTMLAIAEWELQVDTNLIEYVKFSNMKTFQTLPGLAEKFMHLLGYQPGKIVNFTLD</sequence>
<dbReference type="RefSeq" id="WP_039318410.1">
    <property type="nucleotide sequence ID" value="NZ_JQOD01000026.1"/>
</dbReference>
<accession>A0A0M2EVA8</accession>